<dbReference type="EMBL" id="BMGC01000010">
    <property type="protein sequence ID" value="GGB30951.1"/>
    <property type="molecule type" value="Genomic_DNA"/>
</dbReference>
<dbReference type="Pfam" id="PF17964">
    <property type="entry name" value="Big_10"/>
    <property type="match status" value="1"/>
</dbReference>
<keyword evidence="7" id="KW-0472">Membrane</keyword>
<name>A0A916WSN7_9ACTN</name>
<dbReference type="FunFam" id="2.40.440.10:FF:000005">
    <property type="entry name" value="L,D-transpeptidase 2"/>
    <property type="match status" value="1"/>
</dbReference>
<evidence type="ECO:0000256" key="14">
    <source>
        <dbReference type="SAM" id="SignalP"/>
    </source>
</evidence>
<evidence type="ECO:0000256" key="9">
    <source>
        <dbReference type="ARBA" id="ARBA00023288"/>
    </source>
</evidence>
<evidence type="ECO:0000256" key="1">
    <source>
        <dbReference type="ARBA" id="ARBA00004752"/>
    </source>
</evidence>
<evidence type="ECO:0000313" key="17">
    <source>
        <dbReference type="Proteomes" id="UP000621454"/>
    </source>
</evidence>
<feature type="chain" id="PRO_5038722933" description="L,D-TPase catalytic domain-containing protein" evidence="14">
    <location>
        <begin position="25"/>
        <end position="398"/>
    </location>
</feature>
<evidence type="ECO:0000256" key="11">
    <source>
        <dbReference type="ARBA" id="ARBA00023316"/>
    </source>
</evidence>
<sequence length="398" mass="41868">MRRPLVVGTIAAAVVALVVSGCSSQTPPKYSDKVVAAGNFDDLLRPAVTVTGAGGKPVVNRSQGVAPSVPIVVKASNGTLTDVKLTADDGSAVGGNLSADKTTWTSTDTFGFGQTYTLVADASGIDGVSGRQLSFTTTSPSELTDAYLLPNDGETVGIGQPVAVQFDEPISDKKAAQDAITVTTSPHVDGAFYWISDTEVRWRPQNFWAPGTKVHVNVNTKGVDLGDGTYGDNTAKADFTIGRSMISYADDNTKMITVVVDGKTVKTMPTSMGKDSSPTNNGTYIVAERDPSVIMDSSTYGVPVNSPGGYREVVYDATRISYSGIYVHAAPWSLSEQGNTDVSNGCLNVSPADAKWFLDNSLRGDVVIVRNTVGPPLPGTDGLGDWNIPWNEWKNGDA</sequence>
<dbReference type="AlphaFoldDB" id="A0A916WSN7"/>
<dbReference type="GO" id="GO:0016746">
    <property type="term" value="F:acyltransferase activity"/>
    <property type="evidence" value="ECO:0007669"/>
    <property type="project" value="UniProtKB-KW"/>
</dbReference>
<dbReference type="InterPro" id="IPR050979">
    <property type="entry name" value="LD-transpeptidase"/>
</dbReference>
<feature type="active site" description="Proton donor/acceptor" evidence="13">
    <location>
        <position position="328"/>
    </location>
</feature>
<evidence type="ECO:0000256" key="4">
    <source>
        <dbReference type="ARBA" id="ARBA00022729"/>
    </source>
</evidence>
<comment type="caution">
    <text evidence="16">The sequence shown here is derived from an EMBL/GenBank/DDBJ whole genome shotgun (WGS) entry which is preliminary data.</text>
</comment>
<evidence type="ECO:0000256" key="7">
    <source>
        <dbReference type="ARBA" id="ARBA00023136"/>
    </source>
</evidence>
<keyword evidence="9" id="KW-0449">Lipoprotein</keyword>
<keyword evidence="5 13" id="KW-0133">Cell shape</keyword>
<dbReference type="InterPro" id="IPR038063">
    <property type="entry name" value="Transpep_catalytic_dom"/>
</dbReference>
<comment type="pathway">
    <text evidence="1 13">Cell wall biogenesis; peptidoglycan biosynthesis.</text>
</comment>
<evidence type="ECO:0000256" key="10">
    <source>
        <dbReference type="ARBA" id="ARBA00023315"/>
    </source>
</evidence>
<evidence type="ECO:0000256" key="8">
    <source>
        <dbReference type="ARBA" id="ARBA00023139"/>
    </source>
</evidence>
<dbReference type="Pfam" id="PF03734">
    <property type="entry name" value="YkuD"/>
    <property type="match status" value="1"/>
</dbReference>
<dbReference type="InterPro" id="IPR041280">
    <property type="entry name" value="Big_10"/>
</dbReference>
<evidence type="ECO:0000256" key="5">
    <source>
        <dbReference type="ARBA" id="ARBA00022960"/>
    </source>
</evidence>
<dbReference type="SUPFAM" id="SSF141523">
    <property type="entry name" value="L,D-transpeptidase catalytic domain-like"/>
    <property type="match status" value="1"/>
</dbReference>
<dbReference type="GO" id="GO:0071555">
    <property type="term" value="P:cell wall organization"/>
    <property type="evidence" value="ECO:0007669"/>
    <property type="project" value="UniProtKB-UniRule"/>
</dbReference>
<reference evidence="16" key="1">
    <citation type="journal article" date="2014" name="Int. J. Syst. Evol. Microbiol.">
        <title>Complete genome sequence of Corynebacterium casei LMG S-19264T (=DSM 44701T), isolated from a smear-ripened cheese.</title>
        <authorList>
            <consortium name="US DOE Joint Genome Institute (JGI-PGF)"/>
            <person name="Walter F."/>
            <person name="Albersmeier A."/>
            <person name="Kalinowski J."/>
            <person name="Ruckert C."/>
        </authorList>
    </citation>
    <scope>NUCLEOTIDE SEQUENCE</scope>
    <source>
        <strain evidence="16">CGMCC 1.12827</strain>
    </source>
</reference>
<reference evidence="16" key="2">
    <citation type="submission" date="2020-09" db="EMBL/GenBank/DDBJ databases">
        <authorList>
            <person name="Sun Q."/>
            <person name="Zhou Y."/>
        </authorList>
    </citation>
    <scope>NUCLEOTIDE SEQUENCE</scope>
    <source>
        <strain evidence="16">CGMCC 1.12827</strain>
    </source>
</reference>
<evidence type="ECO:0000256" key="13">
    <source>
        <dbReference type="PROSITE-ProRule" id="PRU01373"/>
    </source>
</evidence>
<proteinExistence type="predicted"/>
<feature type="domain" description="L,D-TPase catalytic" evidence="15">
    <location>
        <begin position="245"/>
        <end position="370"/>
    </location>
</feature>
<dbReference type="PANTHER" id="PTHR30582:SF2">
    <property type="entry name" value="L,D-TRANSPEPTIDASE YCIB-RELATED"/>
    <property type="match status" value="1"/>
</dbReference>
<feature type="signal peptide" evidence="14">
    <location>
        <begin position="1"/>
        <end position="24"/>
    </location>
</feature>
<keyword evidence="6 13" id="KW-0573">Peptidoglycan synthesis</keyword>
<keyword evidence="4 14" id="KW-0732">Signal</keyword>
<gene>
    <name evidence="16" type="ORF">GCM10011489_18980</name>
</gene>
<dbReference type="InterPro" id="IPR005490">
    <property type="entry name" value="LD_TPept_cat_dom"/>
</dbReference>
<dbReference type="GO" id="GO:0005576">
    <property type="term" value="C:extracellular region"/>
    <property type="evidence" value="ECO:0007669"/>
    <property type="project" value="TreeGrafter"/>
</dbReference>
<dbReference type="CDD" id="cd13432">
    <property type="entry name" value="LDT_IgD_like_2"/>
    <property type="match status" value="1"/>
</dbReference>
<evidence type="ECO:0000256" key="2">
    <source>
        <dbReference type="ARBA" id="ARBA00022475"/>
    </source>
</evidence>
<feature type="active site" description="Nucleophile" evidence="13">
    <location>
        <position position="346"/>
    </location>
</feature>
<dbReference type="Gene3D" id="2.60.40.3780">
    <property type="match status" value="1"/>
</dbReference>
<dbReference type="GO" id="GO:0008360">
    <property type="term" value="P:regulation of cell shape"/>
    <property type="evidence" value="ECO:0007669"/>
    <property type="project" value="UniProtKB-UniRule"/>
</dbReference>
<keyword evidence="2" id="KW-1003">Cell membrane</keyword>
<keyword evidence="10" id="KW-0012">Acyltransferase</keyword>
<dbReference type="Proteomes" id="UP000621454">
    <property type="component" value="Unassembled WGS sequence"/>
</dbReference>
<dbReference type="PROSITE" id="PS51257">
    <property type="entry name" value="PROKAR_LIPOPROTEIN"/>
    <property type="match status" value="1"/>
</dbReference>
<dbReference type="GO" id="GO:0018104">
    <property type="term" value="P:peptidoglycan-protein cross-linking"/>
    <property type="evidence" value="ECO:0007669"/>
    <property type="project" value="TreeGrafter"/>
</dbReference>
<protein>
    <recommendedName>
        <fullName evidence="15">L,D-TPase catalytic domain-containing protein</fullName>
    </recommendedName>
</protein>
<keyword evidence="11 13" id="KW-0961">Cell wall biogenesis/degradation</keyword>
<keyword evidence="8" id="KW-0564">Palmitate</keyword>
<keyword evidence="3" id="KW-0808">Transferase</keyword>
<accession>A0A916WSN7</accession>
<evidence type="ECO:0000256" key="6">
    <source>
        <dbReference type="ARBA" id="ARBA00022984"/>
    </source>
</evidence>
<dbReference type="Gene3D" id="2.60.40.3710">
    <property type="match status" value="1"/>
</dbReference>
<organism evidence="16 17">
    <name type="scientific">Gordonia jinhuaensis</name>
    <dbReference type="NCBI Taxonomy" id="1517702"/>
    <lineage>
        <taxon>Bacteria</taxon>
        <taxon>Bacillati</taxon>
        <taxon>Actinomycetota</taxon>
        <taxon>Actinomycetes</taxon>
        <taxon>Mycobacteriales</taxon>
        <taxon>Gordoniaceae</taxon>
        <taxon>Gordonia</taxon>
    </lineage>
</organism>
<evidence type="ECO:0000259" key="15">
    <source>
        <dbReference type="PROSITE" id="PS52029"/>
    </source>
</evidence>
<keyword evidence="17" id="KW-1185">Reference proteome</keyword>
<dbReference type="PANTHER" id="PTHR30582">
    <property type="entry name" value="L,D-TRANSPEPTIDASE"/>
    <property type="match status" value="1"/>
</dbReference>
<evidence type="ECO:0000256" key="12">
    <source>
        <dbReference type="ARBA" id="ARBA00060592"/>
    </source>
</evidence>
<evidence type="ECO:0000256" key="3">
    <source>
        <dbReference type="ARBA" id="ARBA00022679"/>
    </source>
</evidence>
<dbReference type="RefSeq" id="WP_229742348.1">
    <property type="nucleotide sequence ID" value="NZ_BMGC01000010.1"/>
</dbReference>
<evidence type="ECO:0000313" key="16">
    <source>
        <dbReference type="EMBL" id="GGB30951.1"/>
    </source>
</evidence>
<dbReference type="Gene3D" id="2.40.440.10">
    <property type="entry name" value="L,D-transpeptidase catalytic domain-like"/>
    <property type="match status" value="1"/>
</dbReference>
<dbReference type="GO" id="GO:0071972">
    <property type="term" value="F:peptidoglycan L,D-transpeptidase activity"/>
    <property type="evidence" value="ECO:0007669"/>
    <property type="project" value="TreeGrafter"/>
</dbReference>
<dbReference type="PROSITE" id="PS52029">
    <property type="entry name" value="LD_TPASE"/>
    <property type="match status" value="1"/>
</dbReference>
<dbReference type="CDD" id="cd16913">
    <property type="entry name" value="YkuD_like"/>
    <property type="match status" value="1"/>
</dbReference>
<comment type="pathway">
    <text evidence="12">Glycan biosynthesis.</text>
</comment>